<dbReference type="EMBL" id="KK914570">
    <property type="protein sequence ID" value="KDP32844.1"/>
    <property type="molecule type" value="Genomic_DNA"/>
</dbReference>
<keyword evidence="7" id="KW-1185">Reference proteome</keyword>
<protein>
    <recommendedName>
        <fullName evidence="8">MraW methylase family protein</fullName>
    </recommendedName>
</protein>
<dbReference type="GO" id="GO:0070475">
    <property type="term" value="P:rRNA base methylation"/>
    <property type="evidence" value="ECO:0007669"/>
    <property type="project" value="TreeGrafter"/>
</dbReference>
<dbReference type="NCBIfam" id="TIGR00006">
    <property type="entry name" value="16S rRNA (cytosine(1402)-N(4))-methyltransferase RsmH"/>
    <property type="match status" value="1"/>
</dbReference>
<feature type="region of interest" description="Disordered" evidence="5">
    <location>
        <begin position="36"/>
        <end position="56"/>
    </location>
</feature>
<dbReference type="InterPro" id="IPR023397">
    <property type="entry name" value="SAM-dep_MeTrfase_MraW_recog"/>
</dbReference>
<dbReference type="PANTHER" id="PTHR11265">
    <property type="entry name" value="S-ADENOSYL-METHYLTRANSFERASE MRAW"/>
    <property type="match status" value="1"/>
</dbReference>
<dbReference type="OrthoDB" id="439808at2759"/>
<evidence type="ECO:0000256" key="4">
    <source>
        <dbReference type="ARBA" id="ARBA00022691"/>
    </source>
</evidence>
<comment type="similarity">
    <text evidence="1">Belongs to the methyltransferase superfamily. RsmH family.</text>
</comment>
<feature type="region of interest" description="Disordered" evidence="5">
    <location>
        <begin position="398"/>
        <end position="429"/>
    </location>
</feature>
<evidence type="ECO:0008006" key="8">
    <source>
        <dbReference type="Google" id="ProtNLM"/>
    </source>
</evidence>
<dbReference type="Gene3D" id="3.40.50.150">
    <property type="entry name" value="Vaccinia Virus protein VP39"/>
    <property type="match status" value="1"/>
</dbReference>
<keyword evidence="3" id="KW-0808">Transferase</keyword>
<gene>
    <name evidence="6" type="ORF">JCGZ_12136</name>
</gene>
<dbReference type="HAMAP" id="MF_01007">
    <property type="entry name" value="16SrRNA_methyltr_H"/>
    <property type="match status" value="1"/>
</dbReference>
<dbReference type="Gene3D" id="1.10.150.170">
    <property type="entry name" value="Putative methyltransferase TM0872, insert domain"/>
    <property type="match status" value="1"/>
</dbReference>
<evidence type="ECO:0000256" key="1">
    <source>
        <dbReference type="ARBA" id="ARBA00010396"/>
    </source>
</evidence>
<accession>A0A067KM18</accession>
<dbReference type="InterPro" id="IPR002903">
    <property type="entry name" value="RsmH"/>
</dbReference>
<dbReference type="AlphaFoldDB" id="A0A067KM18"/>
<dbReference type="KEGG" id="jcu:105638982"/>
<reference evidence="6 7" key="1">
    <citation type="journal article" date="2014" name="PLoS ONE">
        <title>Global Analysis of Gene Expression Profiles in Physic Nut (Jatropha curcas L.) Seedlings Exposed to Salt Stress.</title>
        <authorList>
            <person name="Zhang L."/>
            <person name="Zhang C."/>
            <person name="Wu P."/>
            <person name="Chen Y."/>
            <person name="Li M."/>
            <person name="Jiang H."/>
            <person name="Wu G."/>
        </authorList>
    </citation>
    <scope>NUCLEOTIDE SEQUENCE [LARGE SCALE GENOMIC DNA]</scope>
    <source>
        <strain evidence="7">cv. GZQX0401</strain>
        <tissue evidence="6">Young leaves</tissue>
    </source>
</reference>
<dbReference type="SUPFAM" id="SSF53335">
    <property type="entry name" value="S-adenosyl-L-methionine-dependent methyltransferases"/>
    <property type="match status" value="1"/>
</dbReference>
<feature type="compositionally biased region" description="Basic residues" evidence="5">
    <location>
        <begin position="416"/>
        <end position="429"/>
    </location>
</feature>
<dbReference type="PANTHER" id="PTHR11265:SF0">
    <property type="entry name" value="12S RRNA N4-METHYLCYTIDINE METHYLTRANSFERASE"/>
    <property type="match status" value="1"/>
</dbReference>
<name>A0A067KM18_JATCU</name>
<dbReference type="Pfam" id="PF01795">
    <property type="entry name" value="Methyltransf_5"/>
    <property type="match status" value="1"/>
</dbReference>
<dbReference type="STRING" id="180498.A0A067KM18"/>
<evidence type="ECO:0000313" key="6">
    <source>
        <dbReference type="EMBL" id="KDP32844.1"/>
    </source>
</evidence>
<keyword evidence="4" id="KW-0949">S-adenosyl-L-methionine</keyword>
<keyword evidence="2" id="KW-0489">Methyltransferase</keyword>
<evidence type="ECO:0000256" key="3">
    <source>
        <dbReference type="ARBA" id="ARBA00022679"/>
    </source>
</evidence>
<evidence type="ECO:0000313" key="7">
    <source>
        <dbReference type="Proteomes" id="UP000027138"/>
    </source>
</evidence>
<proteinExistence type="inferred from homology"/>
<sequence>MAKQMVRCFLHLPLSSRALFSPPVCFATRAERTTATSTANSISNKKKKSKKSEEKKKAELIAVRREKEKRRTRSDKEFGSSSSFDFHNNGNHIPVMLGEVVDVFSSLNLRSFVDCTLGAAGHTSAIIQAHPELENYVGMDVDTVAHAKARACIDTLLHSHSNLKAHTFLRNFKHIKSVLAEVDPSLLHSGVDAILMDLGMSSMQVNNPERGFSVLANGPLDMRMDPQASLKAEDILNSWLDTEVGRVLRDYGEESNWHLLQKKIVQARLRGGLHSTGDLVDLIRSLTYGMRGGRQGWIKMATRVFQALRIAVNDELNTLEKSLNACFECLAPGGRLAVISFHSLEDRIVKQTFLKIIETDRENANVQGRDEKDLQKIEDESDKKETWIRSTVHGRNGTILTKRPITPSEEEERLNRRSRSAKLRVIAKG</sequence>
<evidence type="ECO:0000256" key="5">
    <source>
        <dbReference type="SAM" id="MobiDB-lite"/>
    </source>
</evidence>
<dbReference type="Proteomes" id="UP000027138">
    <property type="component" value="Unassembled WGS sequence"/>
</dbReference>
<dbReference type="SUPFAM" id="SSF81799">
    <property type="entry name" value="Putative methyltransferase TM0872, insert domain"/>
    <property type="match status" value="1"/>
</dbReference>
<dbReference type="InterPro" id="IPR029063">
    <property type="entry name" value="SAM-dependent_MTases_sf"/>
</dbReference>
<dbReference type="FunFam" id="1.10.150.170:FF:000004">
    <property type="entry name" value="Ribosomal RNA small subunit methyltransferase H"/>
    <property type="match status" value="1"/>
</dbReference>
<dbReference type="GO" id="GO:0071424">
    <property type="term" value="F:rRNA (cytosine-N4-)-methyltransferase activity"/>
    <property type="evidence" value="ECO:0007669"/>
    <property type="project" value="TreeGrafter"/>
</dbReference>
<organism evidence="6 7">
    <name type="scientific">Jatropha curcas</name>
    <name type="common">Barbados nut</name>
    <dbReference type="NCBI Taxonomy" id="180498"/>
    <lineage>
        <taxon>Eukaryota</taxon>
        <taxon>Viridiplantae</taxon>
        <taxon>Streptophyta</taxon>
        <taxon>Embryophyta</taxon>
        <taxon>Tracheophyta</taxon>
        <taxon>Spermatophyta</taxon>
        <taxon>Magnoliopsida</taxon>
        <taxon>eudicotyledons</taxon>
        <taxon>Gunneridae</taxon>
        <taxon>Pentapetalae</taxon>
        <taxon>rosids</taxon>
        <taxon>fabids</taxon>
        <taxon>Malpighiales</taxon>
        <taxon>Euphorbiaceae</taxon>
        <taxon>Crotonoideae</taxon>
        <taxon>Jatropheae</taxon>
        <taxon>Jatropha</taxon>
    </lineage>
</organism>
<evidence type="ECO:0000256" key="2">
    <source>
        <dbReference type="ARBA" id="ARBA00022603"/>
    </source>
</evidence>